<dbReference type="PROSITE" id="PS00137">
    <property type="entry name" value="SUBTILASE_HIS"/>
    <property type="match status" value="1"/>
</dbReference>
<dbReference type="InterPro" id="IPR023828">
    <property type="entry name" value="Peptidase_S8_Ser-AS"/>
</dbReference>
<evidence type="ECO:0000256" key="5">
    <source>
        <dbReference type="PROSITE-ProRule" id="PRU01240"/>
    </source>
</evidence>
<dbReference type="CDD" id="cd07483">
    <property type="entry name" value="Peptidases_S8_Subtilisin_Novo-like"/>
    <property type="match status" value="1"/>
</dbReference>
<dbReference type="PRINTS" id="PR00723">
    <property type="entry name" value="SUBTILISIN"/>
</dbReference>
<dbReference type="PANTHER" id="PTHR43806">
    <property type="entry name" value="PEPTIDASE S8"/>
    <property type="match status" value="1"/>
</dbReference>
<keyword evidence="2 5" id="KW-0645">Protease</keyword>
<dbReference type="InterPro" id="IPR036852">
    <property type="entry name" value="Peptidase_S8/S53_dom_sf"/>
</dbReference>
<proteinExistence type="inferred from homology"/>
<keyword evidence="10" id="KW-1185">Reference proteome</keyword>
<comment type="similarity">
    <text evidence="1 5 6">Belongs to the peptidase S8 family.</text>
</comment>
<organism evidence="9 10">
    <name type="scientific">Arcicella rosea</name>
    <dbReference type="NCBI Taxonomy" id="502909"/>
    <lineage>
        <taxon>Bacteria</taxon>
        <taxon>Pseudomonadati</taxon>
        <taxon>Bacteroidota</taxon>
        <taxon>Cytophagia</taxon>
        <taxon>Cytophagales</taxon>
        <taxon>Flectobacillaceae</taxon>
        <taxon>Arcicella</taxon>
    </lineage>
</organism>
<dbReference type="Proteomes" id="UP000524404">
    <property type="component" value="Unassembled WGS sequence"/>
</dbReference>
<dbReference type="Pfam" id="PF00082">
    <property type="entry name" value="Peptidase_S8"/>
    <property type="match status" value="1"/>
</dbReference>
<dbReference type="PROSITE" id="PS00136">
    <property type="entry name" value="SUBTILASE_ASP"/>
    <property type="match status" value="1"/>
</dbReference>
<feature type="chain" id="PRO_5032737969" evidence="7">
    <location>
        <begin position="22"/>
        <end position="540"/>
    </location>
</feature>
<comment type="caution">
    <text evidence="9">The sequence shown here is derived from an EMBL/GenBank/DDBJ whole genome shotgun (WGS) entry which is preliminary data.</text>
</comment>
<feature type="domain" description="Peptidase S8/S53" evidence="8">
    <location>
        <begin position="64"/>
        <end position="497"/>
    </location>
</feature>
<dbReference type="RefSeq" id="WP_184135586.1">
    <property type="nucleotide sequence ID" value="NZ_JACHKT010000025.1"/>
</dbReference>
<keyword evidence="7" id="KW-0732">Signal</keyword>
<evidence type="ECO:0000256" key="6">
    <source>
        <dbReference type="RuleBase" id="RU003355"/>
    </source>
</evidence>
<dbReference type="InterPro" id="IPR022398">
    <property type="entry name" value="Peptidase_S8_His-AS"/>
</dbReference>
<evidence type="ECO:0000259" key="8">
    <source>
        <dbReference type="Pfam" id="PF00082"/>
    </source>
</evidence>
<accession>A0A841ELL1</accession>
<evidence type="ECO:0000313" key="9">
    <source>
        <dbReference type="EMBL" id="MBB6004532.1"/>
    </source>
</evidence>
<dbReference type="AlphaFoldDB" id="A0A841ELL1"/>
<evidence type="ECO:0000256" key="7">
    <source>
        <dbReference type="SAM" id="SignalP"/>
    </source>
</evidence>
<gene>
    <name evidence="9" type="ORF">HNP25_003198</name>
</gene>
<protein>
    <submittedName>
        <fullName evidence="9">Subtilisin family serine protease</fullName>
    </submittedName>
</protein>
<dbReference type="PANTHER" id="PTHR43806:SF11">
    <property type="entry name" value="CEREVISIN-RELATED"/>
    <property type="match status" value="1"/>
</dbReference>
<dbReference type="SUPFAM" id="SSF52743">
    <property type="entry name" value="Subtilisin-like"/>
    <property type="match status" value="1"/>
</dbReference>
<evidence type="ECO:0000256" key="2">
    <source>
        <dbReference type="ARBA" id="ARBA00022670"/>
    </source>
</evidence>
<keyword evidence="3 5" id="KW-0378">Hydrolase</keyword>
<sequence>MNILPKLSLIWLLFLFNTSNAQYLEPSLEHAPSNWFNLDFSDDKVRGISTEKAYRDILKNKKSKPVIVAIIDSGVDILHEDLTNKIWVNAKEIPNNGIDDDKNGYIDDIHGWDFLGGKNGEDIAKESLEITREFARLQKKYEYYNETTALSVEEKKEYDLYKKYKQEYENKLKEAKEQGVFVINLYHKFIDAKLQLTQYLGVKEITKADLSKITNKDSEELKKAKRVFELILDLGQDETKLQEAYEYYDTQLNYGVNLTYNPRAIVGDDVNNIQDRNYGNNEVKGPDARHGTHVAGIVAANRNNDFGIAGVADNVQIMVIRALPDGDERDKDVVNAILYAVENGAKVINMSFGKTVSPQKSAVDEAVKFAQSKGVLLIHAAGNENQDIDTKENYPTKHLLDGTEADNWIEVGATSWMQSTNTVAEFSNYGQKTVDVFAPGVDIQSTVVGSKYEDLSGTSMAAPVVSGLAALLISYYPTFTYKQVKQIILESSIKLAQLKVARPGSSELIEFGKLSLSGGIVNAYEAVKLAEKLQKDSLKN</sequence>
<dbReference type="GO" id="GO:0004252">
    <property type="term" value="F:serine-type endopeptidase activity"/>
    <property type="evidence" value="ECO:0007669"/>
    <property type="project" value="UniProtKB-UniRule"/>
</dbReference>
<evidence type="ECO:0000256" key="3">
    <source>
        <dbReference type="ARBA" id="ARBA00022801"/>
    </source>
</evidence>
<dbReference type="Gene3D" id="3.40.50.200">
    <property type="entry name" value="Peptidase S8/S53 domain"/>
    <property type="match status" value="2"/>
</dbReference>
<reference evidence="9 10" key="1">
    <citation type="submission" date="2020-08" db="EMBL/GenBank/DDBJ databases">
        <title>Functional genomics of gut bacteria from endangered species of beetles.</title>
        <authorList>
            <person name="Carlos-Shanley C."/>
        </authorList>
    </citation>
    <scope>NUCLEOTIDE SEQUENCE [LARGE SCALE GENOMIC DNA]</scope>
    <source>
        <strain evidence="9 10">S00070</strain>
    </source>
</reference>
<dbReference type="InterPro" id="IPR000209">
    <property type="entry name" value="Peptidase_S8/S53_dom"/>
</dbReference>
<dbReference type="InterPro" id="IPR023827">
    <property type="entry name" value="Peptidase_S8_Asp-AS"/>
</dbReference>
<dbReference type="InterPro" id="IPR050131">
    <property type="entry name" value="Peptidase_S8_subtilisin-like"/>
</dbReference>
<keyword evidence="4 5" id="KW-0720">Serine protease</keyword>
<dbReference type="GO" id="GO:0006508">
    <property type="term" value="P:proteolysis"/>
    <property type="evidence" value="ECO:0007669"/>
    <property type="project" value="UniProtKB-KW"/>
</dbReference>
<dbReference type="InterPro" id="IPR015500">
    <property type="entry name" value="Peptidase_S8_subtilisin-rel"/>
</dbReference>
<evidence type="ECO:0000256" key="1">
    <source>
        <dbReference type="ARBA" id="ARBA00011073"/>
    </source>
</evidence>
<name>A0A841ELL1_9BACT</name>
<feature type="active site" description="Charge relay system" evidence="5">
    <location>
        <position position="459"/>
    </location>
</feature>
<dbReference type="PROSITE" id="PS00138">
    <property type="entry name" value="SUBTILASE_SER"/>
    <property type="match status" value="1"/>
</dbReference>
<evidence type="ECO:0000256" key="4">
    <source>
        <dbReference type="ARBA" id="ARBA00022825"/>
    </source>
</evidence>
<feature type="active site" description="Charge relay system" evidence="5">
    <location>
        <position position="72"/>
    </location>
</feature>
<dbReference type="InterPro" id="IPR034080">
    <property type="entry name" value="Protease_P7-like_dom"/>
</dbReference>
<dbReference type="PROSITE" id="PS51892">
    <property type="entry name" value="SUBTILASE"/>
    <property type="match status" value="1"/>
</dbReference>
<feature type="active site" description="Charge relay system" evidence="5">
    <location>
        <position position="290"/>
    </location>
</feature>
<dbReference type="EMBL" id="JACHKT010000025">
    <property type="protein sequence ID" value="MBB6004532.1"/>
    <property type="molecule type" value="Genomic_DNA"/>
</dbReference>
<evidence type="ECO:0000313" key="10">
    <source>
        <dbReference type="Proteomes" id="UP000524404"/>
    </source>
</evidence>
<feature type="signal peptide" evidence="7">
    <location>
        <begin position="1"/>
        <end position="21"/>
    </location>
</feature>